<evidence type="ECO:0000256" key="2">
    <source>
        <dbReference type="ARBA" id="ARBA00022448"/>
    </source>
</evidence>
<feature type="region of interest" description="Disordered" evidence="11">
    <location>
        <begin position="360"/>
        <end position="394"/>
    </location>
</feature>
<organism evidence="14 15">
    <name type="scientific">Cellulosilyticum lentocellum (strain ATCC 49066 / DSM 5427 / NCIMB 11756 / RHM5)</name>
    <name type="common">Clostridium lentocellum</name>
    <dbReference type="NCBI Taxonomy" id="642492"/>
    <lineage>
        <taxon>Bacteria</taxon>
        <taxon>Bacillati</taxon>
        <taxon>Bacillota</taxon>
        <taxon>Clostridia</taxon>
        <taxon>Lachnospirales</taxon>
        <taxon>Cellulosilyticaceae</taxon>
        <taxon>Cellulosilyticum</taxon>
    </lineage>
</organism>
<keyword evidence="7 12" id="KW-0472">Membrane</keyword>
<feature type="transmembrane region" description="Helical" evidence="12">
    <location>
        <begin position="96"/>
        <end position="119"/>
    </location>
</feature>
<accession>F2JNQ2</accession>
<dbReference type="Pfam" id="PF02096">
    <property type="entry name" value="60KD_IMP"/>
    <property type="match status" value="1"/>
</dbReference>
<dbReference type="GO" id="GO:0015031">
    <property type="term" value="P:protein transport"/>
    <property type="evidence" value="ECO:0007669"/>
    <property type="project" value="UniProtKB-KW"/>
</dbReference>
<evidence type="ECO:0000256" key="7">
    <source>
        <dbReference type="ARBA" id="ARBA00023136"/>
    </source>
</evidence>
<evidence type="ECO:0000256" key="10">
    <source>
        <dbReference type="SAM" id="Coils"/>
    </source>
</evidence>
<dbReference type="InterPro" id="IPR047196">
    <property type="entry name" value="YidC_ALB_C"/>
</dbReference>
<dbReference type="KEGG" id="cle:Clole_4270"/>
<evidence type="ECO:0000256" key="3">
    <source>
        <dbReference type="ARBA" id="ARBA00022475"/>
    </source>
</evidence>
<keyword evidence="15" id="KW-1185">Reference proteome</keyword>
<evidence type="ECO:0000256" key="1">
    <source>
        <dbReference type="ARBA" id="ARBA00004651"/>
    </source>
</evidence>
<dbReference type="RefSeq" id="WP_013659210.1">
    <property type="nucleotide sequence ID" value="NC_015275.1"/>
</dbReference>
<evidence type="ECO:0000313" key="14">
    <source>
        <dbReference type="EMBL" id="ADZ85941.1"/>
    </source>
</evidence>
<keyword evidence="4 9" id="KW-0812">Transmembrane</keyword>
<keyword evidence="2" id="KW-0813">Transport</keyword>
<keyword evidence="6 12" id="KW-1133">Transmembrane helix</keyword>
<proteinExistence type="inferred from homology"/>
<evidence type="ECO:0000256" key="4">
    <source>
        <dbReference type="ARBA" id="ARBA00022692"/>
    </source>
</evidence>
<dbReference type="AlphaFoldDB" id="F2JNQ2"/>
<dbReference type="Proteomes" id="UP000008467">
    <property type="component" value="Chromosome"/>
</dbReference>
<dbReference type="GO" id="GO:0032977">
    <property type="term" value="F:membrane insertase activity"/>
    <property type="evidence" value="ECO:0007669"/>
    <property type="project" value="InterPro"/>
</dbReference>
<evidence type="ECO:0000256" key="11">
    <source>
        <dbReference type="SAM" id="MobiDB-lite"/>
    </source>
</evidence>
<gene>
    <name evidence="14" type="ordered locus">Clole_4270</name>
</gene>
<dbReference type="PANTHER" id="PTHR12428">
    <property type="entry name" value="OXA1"/>
    <property type="match status" value="1"/>
</dbReference>
<dbReference type="eggNOG" id="COG0706">
    <property type="taxonomic scope" value="Bacteria"/>
</dbReference>
<evidence type="ECO:0000256" key="12">
    <source>
        <dbReference type="SAM" id="Phobius"/>
    </source>
</evidence>
<dbReference type="CDD" id="cd20070">
    <property type="entry name" value="5TM_YidC_Alb3"/>
    <property type="match status" value="1"/>
</dbReference>
<feature type="domain" description="Membrane insertase YidC/Oxa/ALB C-terminal" evidence="13">
    <location>
        <begin position="29"/>
        <end position="318"/>
    </location>
</feature>
<dbReference type="EMBL" id="CP002582">
    <property type="protein sequence ID" value="ADZ85941.1"/>
    <property type="molecule type" value="Genomic_DNA"/>
</dbReference>
<comment type="similarity">
    <text evidence="9">Belongs to the OXA1/ALB3/YidC family.</text>
</comment>
<evidence type="ECO:0000256" key="8">
    <source>
        <dbReference type="ARBA" id="ARBA00023186"/>
    </source>
</evidence>
<keyword evidence="3" id="KW-1003">Cell membrane</keyword>
<keyword evidence="5" id="KW-0653">Protein transport</keyword>
<dbReference type="HOGENOM" id="CLU_055404_0_0_9"/>
<reference evidence="14 15" key="1">
    <citation type="journal article" date="2011" name="J. Bacteriol.">
        <title>Complete genome sequence of the cellulose-degrading bacterium Cellulosilyticum lentocellum.</title>
        <authorList>
            <consortium name="US DOE Joint Genome Institute"/>
            <person name="Miller D.A."/>
            <person name="Suen G."/>
            <person name="Bruce D."/>
            <person name="Copeland A."/>
            <person name="Cheng J.F."/>
            <person name="Detter C."/>
            <person name="Goodwin L.A."/>
            <person name="Han C.S."/>
            <person name="Hauser L.J."/>
            <person name="Land M.L."/>
            <person name="Lapidus A."/>
            <person name="Lucas S."/>
            <person name="Meincke L."/>
            <person name="Pitluck S."/>
            <person name="Tapia R."/>
            <person name="Teshima H."/>
            <person name="Woyke T."/>
            <person name="Fox B.G."/>
            <person name="Angert E.R."/>
            <person name="Currie C.R."/>
        </authorList>
    </citation>
    <scope>NUCLEOTIDE SEQUENCE [LARGE SCALE GENOMIC DNA]</scope>
    <source>
        <strain evidence="15">ATCC 49066 / DSM 5427 / NCIMB 11756 / RHM5</strain>
    </source>
</reference>
<comment type="subcellular location">
    <subcellularLocation>
        <location evidence="1">Cell membrane</location>
        <topology evidence="1">Multi-pass membrane protein</topology>
    </subcellularLocation>
    <subcellularLocation>
        <location evidence="9">Membrane</location>
        <topology evidence="9">Multi-pass membrane protein</topology>
    </subcellularLocation>
</comment>
<feature type="transmembrane region" description="Helical" evidence="12">
    <location>
        <begin position="281"/>
        <end position="303"/>
    </location>
</feature>
<protein>
    <submittedName>
        <fullName evidence="14">Membrane protein insertase, YidC/Oxa1 family</fullName>
    </submittedName>
</protein>
<dbReference type="GO" id="GO:0051205">
    <property type="term" value="P:protein insertion into membrane"/>
    <property type="evidence" value="ECO:0007669"/>
    <property type="project" value="TreeGrafter"/>
</dbReference>
<dbReference type="PANTHER" id="PTHR12428:SF65">
    <property type="entry name" value="CYTOCHROME C OXIDASE ASSEMBLY PROTEIN COX18, MITOCHONDRIAL"/>
    <property type="match status" value="1"/>
</dbReference>
<keyword evidence="10" id="KW-0175">Coiled coil</keyword>
<feature type="transmembrane region" description="Helical" evidence="12">
    <location>
        <begin position="20"/>
        <end position="43"/>
    </location>
</feature>
<keyword evidence="8" id="KW-0143">Chaperone</keyword>
<evidence type="ECO:0000256" key="6">
    <source>
        <dbReference type="ARBA" id="ARBA00022989"/>
    </source>
</evidence>
<evidence type="ECO:0000259" key="13">
    <source>
        <dbReference type="Pfam" id="PF02096"/>
    </source>
</evidence>
<dbReference type="NCBIfam" id="TIGR03592">
    <property type="entry name" value="yidC_oxa1_cterm"/>
    <property type="match status" value="1"/>
</dbReference>
<feature type="compositionally biased region" description="Basic residues" evidence="11">
    <location>
        <begin position="375"/>
        <end position="386"/>
    </location>
</feature>
<evidence type="ECO:0000256" key="9">
    <source>
        <dbReference type="RuleBase" id="RU003945"/>
    </source>
</evidence>
<dbReference type="InterPro" id="IPR001708">
    <property type="entry name" value="YidC/ALB3/OXA1/COX18"/>
</dbReference>
<evidence type="ECO:0000256" key="5">
    <source>
        <dbReference type="ARBA" id="ARBA00022927"/>
    </source>
</evidence>
<name>F2JNQ2_CELLD</name>
<dbReference type="STRING" id="642492.Clole_4270"/>
<dbReference type="GO" id="GO:0005886">
    <property type="term" value="C:plasma membrane"/>
    <property type="evidence" value="ECO:0007669"/>
    <property type="project" value="UniProtKB-SubCell"/>
</dbReference>
<dbReference type="InterPro" id="IPR028055">
    <property type="entry name" value="YidC/Oxa/ALB_C"/>
</dbReference>
<feature type="transmembrane region" description="Helical" evidence="12">
    <location>
        <begin position="228"/>
        <end position="246"/>
    </location>
</feature>
<sequence>MGFINDIFGAILSFIFDGVILISPVAALGISIILFTLVARILLTPLQLSSQRTSRGMSKIQPEMQKIQNKYKGKKDQESQLKQSQEMQALYKKYKINPFAGCLPLLIQLPLIMALFNVLREPAKYIAKLGQEYTVIADKIMASVSNYVSLLEPFKSNIEMTTRATFDLNNNVQLGQFLSHLNTTQWNEFLNKMGGTADVVRPALDLKYSIENFLGFNVVDTPSVLMSTQWWVILIPIIAGASTYIFTKLTMAANGQVQSAAATSNNGAANPGESMMKTMNIVMPIMTGVFAYTMPIGLALYWIAGNVIMMGQQWIVNKILEKQDAKLDAQLEKEREEARKNNKIQTKKVMKKVPVEKKPVTKVEAQVESDNKPKTYTKKVMKKVPVQKKTDSQE</sequence>
<feature type="coiled-coil region" evidence="10">
    <location>
        <begin position="317"/>
        <end position="348"/>
    </location>
</feature>
<evidence type="ECO:0000313" key="15">
    <source>
        <dbReference type="Proteomes" id="UP000008467"/>
    </source>
</evidence>